<dbReference type="EMBL" id="BAABIZ010000011">
    <property type="protein sequence ID" value="GAA5108494.1"/>
    <property type="molecule type" value="Genomic_DNA"/>
</dbReference>
<evidence type="ECO:0000313" key="1">
    <source>
        <dbReference type="EMBL" id="GAA5108494.1"/>
    </source>
</evidence>
<comment type="caution">
    <text evidence="1">The sequence shown here is derived from an EMBL/GenBank/DDBJ whole genome shotgun (WGS) entry which is preliminary data.</text>
</comment>
<proteinExistence type="predicted"/>
<protein>
    <recommendedName>
        <fullName evidence="3">Lipoprotein</fullName>
    </recommendedName>
</protein>
<sequence length="90" mass="10096">MNPLIFILLVVSCTDDFNSCYSDNTMAKTYPTAQACEQAMIPSTKKFTSYGQQIFAQCTKVQANLQQQVNMIWAVTNQGNFLLKSQSIDD</sequence>
<reference evidence="2" key="1">
    <citation type="journal article" date="2019" name="Int. J. Syst. Evol. Microbiol.">
        <title>The Global Catalogue of Microorganisms (GCM) 10K type strain sequencing project: providing services to taxonomists for standard genome sequencing and annotation.</title>
        <authorList>
            <consortium name="The Broad Institute Genomics Platform"/>
            <consortium name="The Broad Institute Genome Sequencing Center for Infectious Disease"/>
            <person name="Wu L."/>
            <person name="Ma J."/>
        </authorList>
    </citation>
    <scope>NUCLEOTIDE SEQUENCE [LARGE SCALE GENOMIC DNA]</scope>
    <source>
        <strain evidence="2">JCM 17712</strain>
    </source>
</reference>
<dbReference type="Proteomes" id="UP001500864">
    <property type="component" value="Unassembled WGS sequence"/>
</dbReference>
<gene>
    <name evidence="1" type="ORF">GCM10023261_10740</name>
</gene>
<evidence type="ECO:0008006" key="3">
    <source>
        <dbReference type="Google" id="ProtNLM"/>
    </source>
</evidence>
<organism evidence="1 2">
    <name type="scientific">Bartonella jaculi</name>
    <dbReference type="NCBI Taxonomy" id="686226"/>
    <lineage>
        <taxon>Bacteria</taxon>
        <taxon>Pseudomonadati</taxon>
        <taxon>Pseudomonadota</taxon>
        <taxon>Alphaproteobacteria</taxon>
        <taxon>Hyphomicrobiales</taxon>
        <taxon>Bartonellaceae</taxon>
        <taxon>Bartonella</taxon>
    </lineage>
</organism>
<accession>A0ABP9N3B2</accession>
<name>A0ABP9N3B2_9HYPH</name>
<evidence type="ECO:0000313" key="2">
    <source>
        <dbReference type="Proteomes" id="UP001500864"/>
    </source>
</evidence>
<dbReference type="RefSeq" id="WP_345116301.1">
    <property type="nucleotide sequence ID" value="NZ_BAABIZ010000011.1"/>
</dbReference>
<keyword evidence="2" id="KW-1185">Reference proteome</keyword>